<keyword evidence="3" id="KW-0863">Zinc-finger</keyword>
<dbReference type="GO" id="GO:0004879">
    <property type="term" value="F:nuclear receptor activity"/>
    <property type="evidence" value="ECO:0007669"/>
    <property type="project" value="InterPro"/>
</dbReference>
<evidence type="ECO:0000313" key="12">
    <source>
        <dbReference type="Proteomes" id="UP000789524"/>
    </source>
</evidence>
<gene>
    <name evidence="11" type="ORF">DCHRY22_LOCUS13485</name>
</gene>
<dbReference type="GO" id="GO:0043565">
    <property type="term" value="F:sequence-specific DNA binding"/>
    <property type="evidence" value="ECO:0007669"/>
    <property type="project" value="InterPro"/>
</dbReference>
<keyword evidence="12" id="KW-1185">Reference proteome</keyword>
<dbReference type="GO" id="GO:0008270">
    <property type="term" value="F:zinc ion binding"/>
    <property type="evidence" value="ECO:0007669"/>
    <property type="project" value="UniProtKB-KW"/>
</dbReference>
<keyword evidence="8" id="KW-0675">Receptor</keyword>
<evidence type="ECO:0000256" key="5">
    <source>
        <dbReference type="ARBA" id="ARBA00023015"/>
    </source>
</evidence>
<dbReference type="GO" id="GO:0005634">
    <property type="term" value="C:nucleus"/>
    <property type="evidence" value="ECO:0007669"/>
    <property type="project" value="UniProtKB-SubCell"/>
</dbReference>
<keyword evidence="4" id="KW-0862">Zinc</keyword>
<evidence type="ECO:0000256" key="7">
    <source>
        <dbReference type="ARBA" id="ARBA00023163"/>
    </source>
</evidence>
<evidence type="ECO:0000256" key="3">
    <source>
        <dbReference type="ARBA" id="ARBA00022771"/>
    </source>
</evidence>
<dbReference type="EMBL" id="CAKASE010000079">
    <property type="protein sequence ID" value="CAG9579995.1"/>
    <property type="molecule type" value="Genomic_DNA"/>
</dbReference>
<keyword evidence="2" id="KW-0479">Metal-binding</keyword>
<dbReference type="Proteomes" id="UP000789524">
    <property type="component" value="Unassembled WGS sequence"/>
</dbReference>
<evidence type="ECO:0000256" key="2">
    <source>
        <dbReference type="ARBA" id="ARBA00022723"/>
    </source>
</evidence>
<dbReference type="PROSITE" id="PS00031">
    <property type="entry name" value="NUCLEAR_REC_DBD_1"/>
    <property type="match status" value="1"/>
</dbReference>
<comment type="caution">
    <text evidence="11">The sequence shown here is derived from an EMBL/GenBank/DDBJ whole genome shotgun (WGS) entry which is preliminary data.</text>
</comment>
<keyword evidence="5" id="KW-0805">Transcription regulation</keyword>
<dbReference type="Gene3D" id="3.30.50.10">
    <property type="entry name" value="Erythroid Transcription Factor GATA-1, subunit A"/>
    <property type="match status" value="1"/>
</dbReference>
<dbReference type="Gene3D" id="2.20.25.240">
    <property type="match status" value="2"/>
</dbReference>
<dbReference type="Pfam" id="PF00105">
    <property type="entry name" value="zf-C4"/>
    <property type="match status" value="1"/>
</dbReference>
<feature type="domain" description="Nuclear receptor" evidence="10">
    <location>
        <begin position="34"/>
        <end position="114"/>
    </location>
</feature>
<dbReference type="InterPro" id="IPR016355">
    <property type="entry name" value="NR5-like"/>
</dbReference>
<protein>
    <submittedName>
        <fullName evidence="11">(African queen) hypothetical protein</fullName>
    </submittedName>
</protein>
<dbReference type="SUPFAM" id="SSF57716">
    <property type="entry name" value="Glucocorticoid receptor-like (DNA-binding domain)"/>
    <property type="match status" value="1"/>
</dbReference>
<evidence type="ECO:0000256" key="9">
    <source>
        <dbReference type="ARBA" id="ARBA00023242"/>
    </source>
</evidence>
<keyword evidence="7" id="KW-0804">Transcription</keyword>
<keyword evidence="9" id="KW-0539">Nucleus</keyword>
<evidence type="ECO:0000256" key="4">
    <source>
        <dbReference type="ARBA" id="ARBA00022833"/>
    </source>
</evidence>
<keyword evidence="6" id="KW-0238">DNA-binding</keyword>
<dbReference type="Pfam" id="PF04500">
    <property type="entry name" value="FLYWCH"/>
    <property type="match status" value="1"/>
</dbReference>
<reference evidence="11" key="1">
    <citation type="submission" date="2021-09" db="EMBL/GenBank/DDBJ databases">
        <authorList>
            <person name="Martin H S."/>
        </authorList>
    </citation>
    <scope>NUCLEOTIDE SEQUENCE</scope>
</reference>
<dbReference type="PRINTS" id="PR00047">
    <property type="entry name" value="STROIDFINGER"/>
</dbReference>
<name>A0A8J2WBD5_9NEOP</name>
<sequence length="200" mass="23531">MVSKNKRAMMVVGGYRYSLHYSRNNRERWMCRSTTSCPICGDAVNGIHYGIFTCESCKSFFRRTLQTNKQEGYVCRYKRRKRPCDITVQTRSFCRFCRFNRCLEAGMQPGLVKMIKANNEMSYVNYCVVPRYSWSRAGNAIIILGEYRFKKRSKHINQKQETHWVCNKCDKGCKAKLTTLNDAIIKMYNVHKHDGSRKLK</sequence>
<dbReference type="InterPro" id="IPR007588">
    <property type="entry name" value="Znf_FLYWCH"/>
</dbReference>
<dbReference type="InterPro" id="IPR013088">
    <property type="entry name" value="Znf_NHR/GATA"/>
</dbReference>
<evidence type="ECO:0000313" key="11">
    <source>
        <dbReference type="EMBL" id="CAG9579995.1"/>
    </source>
</evidence>
<dbReference type="PANTHER" id="PTHR24086">
    <property type="entry name" value="NUCLEAR RECEPTOR SUBFAMILY 5 GROUP A"/>
    <property type="match status" value="1"/>
</dbReference>
<proteinExistence type="predicted"/>
<evidence type="ECO:0000256" key="6">
    <source>
        <dbReference type="ARBA" id="ARBA00023125"/>
    </source>
</evidence>
<dbReference type="AlphaFoldDB" id="A0A8J2WBD5"/>
<accession>A0A8J2WBD5</accession>
<dbReference type="OrthoDB" id="6159439at2759"/>
<dbReference type="InterPro" id="IPR001628">
    <property type="entry name" value="Znf_hrmn_rcpt"/>
</dbReference>
<comment type="subcellular location">
    <subcellularLocation>
        <location evidence="1">Nucleus</location>
    </subcellularLocation>
</comment>
<evidence type="ECO:0000256" key="1">
    <source>
        <dbReference type="ARBA" id="ARBA00004123"/>
    </source>
</evidence>
<organism evidence="11 12">
    <name type="scientific">Danaus chrysippus</name>
    <name type="common">African queen</name>
    <dbReference type="NCBI Taxonomy" id="151541"/>
    <lineage>
        <taxon>Eukaryota</taxon>
        <taxon>Metazoa</taxon>
        <taxon>Ecdysozoa</taxon>
        <taxon>Arthropoda</taxon>
        <taxon>Hexapoda</taxon>
        <taxon>Insecta</taxon>
        <taxon>Pterygota</taxon>
        <taxon>Neoptera</taxon>
        <taxon>Endopterygota</taxon>
        <taxon>Lepidoptera</taxon>
        <taxon>Glossata</taxon>
        <taxon>Ditrysia</taxon>
        <taxon>Papilionoidea</taxon>
        <taxon>Nymphalidae</taxon>
        <taxon>Danainae</taxon>
        <taxon>Danaini</taxon>
        <taxon>Danaina</taxon>
        <taxon>Danaus</taxon>
        <taxon>Anosia</taxon>
    </lineage>
</organism>
<dbReference type="PANTHER" id="PTHR24086:SF25">
    <property type="entry name" value="NUCLEAR HORMONE RECEPTOR FTZ-F1 BETA"/>
    <property type="match status" value="1"/>
</dbReference>
<dbReference type="SMART" id="SM00399">
    <property type="entry name" value="ZnF_C4"/>
    <property type="match status" value="1"/>
</dbReference>
<evidence type="ECO:0000259" key="10">
    <source>
        <dbReference type="PROSITE" id="PS51030"/>
    </source>
</evidence>
<evidence type="ECO:0000256" key="8">
    <source>
        <dbReference type="ARBA" id="ARBA00023170"/>
    </source>
</evidence>
<dbReference type="PROSITE" id="PS51030">
    <property type="entry name" value="NUCLEAR_REC_DBD_2"/>
    <property type="match status" value="1"/>
</dbReference>